<dbReference type="Gene3D" id="3.60.40.10">
    <property type="entry name" value="PPM-type phosphatase domain"/>
    <property type="match status" value="1"/>
</dbReference>
<proteinExistence type="predicted"/>
<dbReference type="EMBL" id="CP108195">
    <property type="protein sequence ID" value="WTS14777.1"/>
    <property type="molecule type" value="Genomic_DNA"/>
</dbReference>
<name>A0AAU1UA42_9ACTN</name>
<protein>
    <submittedName>
        <fullName evidence="3">Protein phosphatase 2C domain-containing protein</fullName>
    </submittedName>
</protein>
<dbReference type="AlphaFoldDB" id="A0AAU1UA42"/>
<feature type="region of interest" description="Disordered" evidence="1">
    <location>
        <begin position="1"/>
        <end position="80"/>
    </location>
</feature>
<reference evidence="3" key="1">
    <citation type="submission" date="2022-10" db="EMBL/GenBank/DDBJ databases">
        <title>The complete genomes of actinobacterial strains from the NBC collection.</title>
        <authorList>
            <person name="Joergensen T.S."/>
            <person name="Alvarez Arevalo M."/>
            <person name="Sterndorff E.B."/>
            <person name="Faurdal D."/>
            <person name="Vuksanovic O."/>
            <person name="Mourched A.-S."/>
            <person name="Charusanti P."/>
            <person name="Shaw S."/>
            <person name="Blin K."/>
            <person name="Weber T."/>
        </authorList>
    </citation>
    <scope>NUCLEOTIDE SEQUENCE</scope>
    <source>
        <strain evidence="3">NBC_00119</strain>
    </source>
</reference>
<feature type="domain" description="PPM-type phosphatase" evidence="2">
    <location>
        <begin position="120"/>
        <end position="331"/>
    </location>
</feature>
<evidence type="ECO:0000256" key="1">
    <source>
        <dbReference type="SAM" id="MobiDB-lite"/>
    </source>
</evidence>
<evidence type="ECO:0000259" key="2">
    <source>
        <dbReference type="Pfam" id="PF13672"/>
    </source>
</evidence>
<dbReference type="InterPro" id="IPR001932">
    <property type="entry name" value="PPM-type_phosphatase-like_dom"/>
</dbReference>
<dbReference type="InterPro" id="IPR036457">
    <property type="entry name" value="PPM-type-like_dom_sf"/>
</dbReference>
<accession>A0AAU1UA42</accession>
<gene>
    <name evidence="3" type="ORF">OHU69_29290</name>
</gene>
<dbReference type="SUPFAM" id="SSF81606">
    <property type="entry name" value="PP2C-like"/>
    <property type="match status" value="1"/>
</dbReference>
<sequence length="368" mass="38825">MNESEEAARLHWTPTDPHGFVASDGSPTVRDGSPTVRDGAPTARDDYELPVQGAGGPALTSSPVPALGAPAHSGPKAPSYPPVPQGLPAVAGDLAAAVLPDIVLDGAAYPGLSVRAASVRGDSHRYAGEPRQDALCVTRVGGDEQGGELLMLAVADGVGSAPRSHVGSNEACRLAARYLDHSTSLHESIRTGDAERFQRTADDVVRQIGNLLGDLALQHSERPDAFATTLRILLVPLDPRIRTRGFLAVGDGGTALLRRGYWHLDVVGDADGDKDSDVIDTRTAALPRARGVVTRLLHAHAGDVLVLSTDGLSSPLAGDAGMRDFLADAWNGDEVPAPADFLWQFQYRVKSYDDDRTAVVLWEHGEAQ</sequence>
<evidence type="ECO:0000313" key="3">
    <source>
        <dbReference type="EMBL" id="WTS14777.1"/>
    </source>
</evidence>
<organism evidence="3">
    <name type="scientific">Streptomyces sp. NBC_00119</name>
    <dbReference type="NCBI Taxonomy" id="2975659"/>
    <lineage>
        <taxon>Bacteria</taxon>
        <taxon>Bacillati</taxon>
        <taxon>Actinomycetota</taxon>
        <taxon>Actinomycetes</taxon>
        <taxon>Kitasatosporales</taxon>
        <taxon>Streptomycetaceae</taxon>
        <taxon>Streptomyces</taxon>
    </lineage>
</organism>
<dbReference type="Pfam" id="PF13672">
    <property type="entry name" value="PP2C_2"/>
    <property type="match status" value="1"/>
</dbReference>